<accession>A0A238LFS8</accession>
<dbReference type="OrthoDB" id="9796129at2"/>
<reference evidence="2 3" key="1">
    <citation type="submission" date="2017-05" db="EMBL/GenBank/DDBJ databases">
        <authorList>
            <person name="Song R."/>
            <person name="Chenine A.L."/>
            <person name="Ruprecht R.M."/>
        </authorList>
    </citation>
    <scope>NUCLEOTIDE SEQUENCE [LARGE SCALE GENOMIC DNA]</scope>
    <source>
        <strain evidence="2 3">CECT 8899</strain>
    </source>
</reference>
<evidence type="ECO:0000313" key="2">
    <source>
        <dbReference type="EMBL" id="SMY08432.1"/>
    </source>
</evidence>
<evidence type="ECO:0000259" key="1">
    <source>
        <dbReference type="PROSITE" id="PS51186"/>
    </source>
</evidence>
<dbReference type="CDD" id="cd04301">
    <property type="entry name" value="NAT_SF"/>
    <property type="match status" value="1"/>
</dbReference>
<dbReference type="InterPro" id="IPR000182">
    <property type="entry name" value="GNAT_dom"/>
</dbReference>
<dbReference type="Proteomes" id="UP000201613">
    <property type="component" value="Unassembled WGS sequence"/>
</dbReference>
<dbReference type="InterPro" id="IPR016181">
    <property type="entry name" value="Acyl_CoA_acyltransferase"/>
</dbReference>
<evidence type="ECO:0000313" key="3">
    <source>
        <dbReference type="Proteomes" id="UP000201613"/>
    </source>
</evidence>
<dbReference type="EMBL" id="FXZK01000004">
    <property type="protein sequence ID" value="SMY08432.1"/>
    <property type="molecule type" value="Genomic_DNA"/>
</dbReference>
<dbReference type="RefSeq" id="WP_093992598.1">
    <property type="nucleotide sequence ID" value="NZ_FXZK01000004.1"/>
</dbReference>
<dbReference type="GO" id="GO:0016747">
    <property type="term" value="F:acyltransferase activity, transferring groups other than amino-acyl groups"/>
    <property type="evidence" value="ECO:0007669"/>
    <property type="project" value="InterPro"/>
</dbReference>
<gene>
    <name evidence="2" type="ORF">LOM8899_02583</name>
</gene>
<organism evidence="2 3">
    <name type="scientific">Flavimaricola marinus</name>
    <dbReference type="NCBI Taxonomy" id="1819565"/>
    <lineage>
        <taxon>Bacteria</taxon>
        <taxon>Pseudomonadati</taxon>
        <taxon>Pseudomonadota</taxon>
        <taxon>Alphaproteobacteria</taxon>
        <taxon>Rhodobacterales</taxon>
        <taxon>Paracoccaceae</taxon>
        <taxon>Flavimaricola</taxon>
    </lineage>
</organism>
<protein>
    <submittedName>
        <fullName evidence="2">Acetyltransferase (GNAT) family protein</fullName>
    </submittedName>
</protein>
<feature type="domain" description="N-acetyltransferase" evidence="1">
    <location>
        <begin position="4"/>
        <end position="142"/>
    </location>
</feature>
<name>A0A238LFS8_9RHOB</name>
<sequence>MEGITIRRLGPEDLDLLCAVPEGLFDEPVDREQAEAFLADPMNEIVLAFDGPLAVSMATGTVLRHPDKPPSMFVNEVGTRDSHLRRGIARAVTERLIEIARARGCKGIWLGTETDNLAALALYRSMKAEEVHGVYFGWDDAF</sequence>
<proteinExistence type="predicted"/>
<keyword evidence="2" id="KW-0808">Transferase</keyword>
<dbReference type="Pfam" id="PF00583">
    <property type="entry name" value="Acetyltransf_1"/>
    <property type="match status" value="1"/>
</dbReference>
<dbReference type="Gene3D" id="3.40.630.30">
    <property type="match status" value="1"/>
</dbReference>
<dbReference type="PROSITE" id="PS51186">
    <property type="entry name" value="GNAT"/>
    <property type="match status" value="1"/>
</dbReference>
<dbReference type="AlphaFoldDB" id="A0A238LFS8"/>
<keyword evidence="3" id="KW-1185">Reference proteome</keyword>
<dbReference type="SUPFAM" id="SSF55729">
    <property type="entry name" value="Acyl-CoA N-acyltransferases (Nat)"/>
    <property type="match status" value="1"/>
</dbReference>